<dbReference type="Gene3D" id="3.40.470.10">
    <property type="entry name" value="Uracil-DNA glycosylase-like domain"/>
    <property type="match status" value="1"/>
</dbReference>
<dbReference type="CDD" id="cd10027">
    <property type="entry name" value="UDG-F1-like"/>
    <property type="match status" value="1"/>
</dbReference>
<proteinExistence type="inferred from homology"/>
<evidence type="ECO:0000256" key="2">
    <source>
        <dbReference type="ARBA" id="ARBA00002631"/>
    </source>
</evidence>
<dbReference type="InterPro" id="IPR002043">
    <property type="entry name" value="UDG_fam1"/>
</dbReference>
<dbReference type="SMART" id="SM00987">
    <property type="entry name" value="UreE_C"/>
    <property type="match status" value="1"/>
</dbReference>
<dbReference type="EMBL" id="LR215024">
    <property type="protein sequence ID" value="VEU70731.1"/>
    <property type="molecule type" value="Genomic_DNA"/>
</dbReference>
<dbReference type="Proteomes" id="UP000290815">
    <property type="component" value="Chromosome"/>
</dbReference>
<evidence type="ECO:0000256" key="10">
    <source>
        <dbReference type="RuleBase" id="RU003780"/>
    </source>
</evidence>
<evidence type="ECO:0000259" key="11">
    <source>
        <dbReference type="SMART" id="SM00986"/>
    </source>
</evidence>
<keyword evidence="7 8" id="KW-0234">DNA repair</keyword>
<dbReference type="InterPro" id="IPR018085">
    <property type="entry name" value="Ura-DNA_Glyclase_AS"/>
</dbReference>
<comment type="function">
    <text evidence="2 8 10">Excises uracil residues from the DNA which can arise as a result of misincorporation of dUMP residues by DNA polymerase or due to deamination of cytosine.</text>
</comment>
<comment type="catalytic activity">
    <reaction evidence="1 8 10">
        <text>Hydrolyzes single-stranded DNA or mismatched double-stranded DNA and polynucleotides, releasing free uracil.</text>
        <dbReference type="EC" id="3.2.2.27"/>
    </reaction>
</comment>
<evidence type="ECO:0000256" key="6">
    <source>
        <dbReference type="ARBA" id="ARBA00022801"/>
    </source>
</evidence>
<protein>
    <recommendedName>
        <fullName evidence="4 8">Uracil-DNA glycosylase</fullName>
        <shortName evidence="8">UDG</shortName>
        <ecNumber evidence="4 8">3.2.2.27</ecNumber>
    </recommendedName>
</protein>
<evidence type="ECO:0000256" key="8">
    <source>
        <dbReference type="HAMAP-Rule" id="MF_00148"/>
    </source>
</evidence>
<dbReference type="EC" id="3.2.2.27" evidence="4 8"/>
<keyword evidence="12" id="KW-0326">Glycosidase</keyword>
<dbReference type="Pfam" id="PF03167">
    <property type="entry name" value="UDG"/>
    <property type="match status" value="1"/>
</dbReference>
<feature type="active site" description="Proton acceptor" evidence="8 9">
    <location>
        <position position="61"/>
    </location>
</feature>
<dbReference type="SMART" id="SM00986">
    <property type="entry name" value="UDG"/>
    <property type="match status" value="1"/>
</dbReference>
<dbReference type="PANTHER" id="PTHR11264:SF0">
    <property type="entry name" value="URACIL-DNA GLYCOSYLASE"/>
    <property type="match status" value="1"/>
</dbReference>
<dbReference type="GO" id="GO:0005737">
    <property type="term" value="C:cytoplasm"/>
    <property type="evidence" value="ECO:0007669"/>
    <property type="project" value="UniProtKB-SubCell"/>
</dbReference>
<dbReference type="RefSeq" id="WP_027333590.1">
    <property type="nucleotide sequence ID" value="NZ_LR215024.1"/>
</dbReference>
<keyword evidence="13" id="KW-1185">Reference proteome</keyword>
<dbReference type="NCBIfam" id="NF003592">
    <property type="entry name" value="PRK05254.1-5"/>
    <property type="match status" value="1"/>
</dbReference>
<accession>A0A449AVW8</accession>
<evidence type="ECO:0000256" key="3">
    <source>
        <dbReference type="ARBA" id="ARBA00008184"/>
    </source>
</evidence>
<dbReference type="InterPro" id="IPR005122">
    <property type="entry name" value="Uracil-DNA_glycosylase-like"/>
</dbReference>
<evidence type="ECO:0000313" key="12">
    <source>
        <dbReference type="EMBL" id="VEU70731.1"/>
    </source>
</evidence>
<dbReference type="KEGG" id="mgly:NCTC10194_00551"/>
<feature type="domain" description="Uracil-DNA glycosylase-like" evidence="11">
    <location>
        <begin position="46"/>
        <end position="206"/>
    </location>
</feature>
<gene>
    <name evidence="8 12" type="primary">ung</name>
    <name evidence="12" type="ORF">NCTC10194_00551</name>
</gene>
<name>A0A449AVW8_9BACT</name>
<organism evidence="12 13">
    <name type="scientific">Mycoplasmopsis glycophila</name>
    <dbReference type="NCBI Taxonomy" id="171285"/>
    <lineage>
        <taxon>Bacteria</taxon>
        <taxon>Bacillati</taxon>
        <taxon>Mycoplasmatota</taxon>
        <taxon>Mycoplasmoidales</taxon>
        <taxon>Metamycoplasmataceae</taxon>
        <taxon>Mycoplasmopsis</taxon>
    </lineage>
</organism>
<evidence type="ECO:0000256" key="1">
    <source>
        <dbReference type="ARBA" id="ARBA00001400"/>
    </source>
</evidence>
<dbReference type="PROSITE" id="PS00130">
    <property type="entry name" value="U_DNA_GLYCOSYLASE"/>
    <property type="match status" value="1"/>
</dbReference>
<dbReference type="InterPro" id="IPR036895">
    <property type="entry name" value="Uracil-DNA_glycosylase-like_sf"/>
</dbReference>
<keyword evidence="8" id="KW-0963">Cytoplasm</keyword>
<dbReference type="PANTHER" id="PTHR11264">
    <property type="entry name" value="URACIL-DNA GLYCOSYLASE"/>
    <property type="match status" value="1"/>
</dbReference>
<dbReference type="NCBIfam" id="TIGR00628">
    <property type="entry name" value="ung"/>
    <property type="match status" value="1"/>
</dbReference>
<dbReference type="GO" id="GO:0004844">
    <property type="term" value="F:uracil DNA N-glycosylase activity"/>
    <property type="evidence" value="ECO:0007669"/>
    <property type="project" value="UniProtKB-UniRule"/>
</dbReference>
<sequence length="225" mass="25599">MKDSFLQILQKEGNKEYFVKILDSLKTAEKNGAIYPHQIEMFRPLEFFQVNETKVVILGQDPYHSPFVADGLAFSAKHTNKTPASLANLFKELKKDYPKTKIETNDLAAWAKQGVLLINMVWTVTEGKANSHKNFGWQKFTLAILEEVKNTNPNVIFVALGNEAQKFLNKIHPNPDNVIALSHPSPLGYAKSLKDGQLFLQINQKLKKHKEKQIKWDLVKEKGAK</sequence>
<dbReference type="HAMAP" id="MF_00148">
    <property type="entry name" value="UDG"/>
    <property type="match status" value="1"/>
</dbReference>
<keyword evidence="5 8" id="KW-0227">DNA damage</keyword>
<comment type="similarity">
    <text evidence="3 8 10">Belongs to the uracil-DNA glycosylase (UDG) superfamily. UNG family.</text>
</comment>
<evidence type="ECO:0000256" key="4">
    <source>
        <dbReference type="ARBA" id="ARBA00012030"/>
    </source>
</evidence>
<evidence type="ECO:0000256" key="9">
    <source>
        <dbReference type="PROSITE-ProRule" id="PRU10072"/>
    </source>
</evidence>
<dbReference type="GO" id="GO:0097510">
    <property type="term" value="P:base-excision repair, AP site formation via deaminated base removal"/>
    <property type="evidence" value="ECO:0007669"/>
    <property type="project" value="TreeGrafter"/>
</dbReference>
<dbReference type="SUPFAM" id="SSF52141">
    <property type="entry name" value="Uracil-DNA glycosylase-like"/>
    <property type="match status" value="1"/>
</dbReference>
<evidence type="ECO:0000256" key="5">
    <source>
        <dbReference type="ARBA" id="ARBA00022763"/>
    </source>
</evidence>
<keyword evidence="6 8" id="KW-0378">Hydrolase</keyword>
<dbReference type="AlphaFoldDB" id="A0A449AVW8"/>
<evidence type="ECO:0000256" key="7">
    <source>
        <dbReference type="ARBA" id="ARBA00023204"/>
    </source>
</evidence>
<reference evidence="12 13" key="1">
    <citation type="submission" date="2019-01" db="EMBL/GenBank/DDBJ databases">
        <authorList>
            <consortium name="Pathogen Informatics"/>
        </authorList>
    </citation>
    <scope>NUCLEOTIDE SEQUENCE [LARGE SCALE GENOMIC DNA]</scope>
    <source>
        <strain evidence="12 13">NCTC10194</strain>
    </source>
</reference>
<comment type="subcellular location">
    <subcellularLocation>
        <location evidence="8">Cytoplasm</location>
    </subcellularLocation>
</comment>
<evidence type="ECO:0000313" key="13">
    <source>
        <dbReference type="Proteomes" id="UP000290815"/>
    </source>
</evidence>